<feature type="region of interest" description="Disordered" evidence="6">
    <location>
        <begin position="68"/>
        <end position="95"/>
    </location>
</feature>
<evidence type="ECO:0000256" key="6">
    <source>
        <dbReference type="SAM" id="MobiDB-lite"/>
    </source>
</evidence>
<keyword evidence="5" id="KW-0539">Nucleus</keyword>
<dbReference type="InterPro" id="IPR045847">
    <property type="entry name" value="AIG1-like"/>
</dbReference>
<dbReference type="InterPro" id="IPR036638">
    <property type="entry name" value="HLH_DNA-bd_sf"/>
</dbReference>
<dbReference type="PANTHER" id="PTHR45844:SF18">
    <property type="entry name" value="TRANSCRIPTION FACTOR BHLH51"/>
    <property type="match status" value="1"/>
</dbReference>
<comment type="subcellular location">
    <subcellularLocation>
        <location evidence="1">Nucleus</location>
    </subcellularLocation>
</comment>
<dbReference type="SMART" id="SM00353">
    <property type="entry name" value="HLH"/>
    <property type="match status" value="1"/>
</dbReference>
<dbReference type="GO" id="GO:0003700">
    <property type="term" value="F:DNA-binding transcription factor activity"/>
    <property type="evidence" value="ECO:0007669"/>
    <property type="project" value="InterPro"/>
</dbReference>
<keyword evidence="2" id="KW-0805">Transcription regulation</keyword>
<dbReference type="GO" id="GO:0005634">
    <property type="term" value="C:nucleus"/>
    <property type="evidence" value="ECO:0007669"/>
    <property type="project" value="UniProtKB-SubCell"/>
</dbReference>
<dbReference type="PANTHER" id="PTHR45844">
    <property type="entry name" value="TRANSCRIPTION FACTOR BHLH30"/>
    <property type="match status" value="1"/>
</dbReference>
<evidence type="ECO:0000259" key="7">
    <source>
        <dbReference type="PROSITE" id="PS50888"/>
    </source>
</evidence>
<dbReference type="GO" id="GO:0003677">
    <property type="term" value="F:DNA binding"/>
    <property type="evidence" value="ECO:0007669"/>
    <property type="project" value="UniProtKB-KW"/>
</dbReference>
<evidence type="ECO:0000256" key="4">
    <source>
        <dbReference type="ARBA" id="ARBA00023163"/>
    </source>
</evidence>
<dbReference type="EMBL" id="KP689420">
    <property type="protein sequence ID" value="ALN42129.1"/>
    <property type="molecule type" value="mRNA"/>
</dbReference>
<evidence type="ECO:0000256" key="1">
    <source>
        <dbReference type="ARBA" id="ARBA00004123"/>
    </source>
</evidence>
<dbReference type="CDD" id="cd04873">
    <property type="entry name" value="ACT_UUR-ACR-like"/>
    <property type="match status" value="1"/>
</dbReference>
<reference evidence="8" key="1">
    <citation type="submission" date="2015-01" db="EMBL/GenBank/DDBJ databases">
        <title>Analysis of basic/helix-loop-helix transcription factor during dormancy transition of Chinese cherry (Prunus pseudocerasus).</title>
        <authorList>
            <person name="Guo W."/>
            <person name="Wang Y."/>
            <person name="Shao X."/>
            <person name="Zhu Y."/>
            <person name="Chen W."/>
            <person name="Li Y."/>
        </authorList>
    </citation>
    <scope>NUCLEOTIDE SEQUENCE</scope>
    <source>
        <strain evidence="8">Unigene9695</strain>
    </source>
</reference>
<accession>A0A0U2RKE7</accession>
<dbReference type="GO" id="GO:0046983">
    <property type="term" value="F:protein dimerization activity"/>
    <property type="evidence" value="ECO:0007669"/>
    <property type="project" value="InterPro"/>
</dbReference>
<proteinExistence type="evidence at transcript level"/>
<organism evidence="8">
    <name type="scientific">Prunus pseudocerasus</name>
    <name type="common">Chinese sour cherry</name>
    <dbReference type="NCBI Taxonomy" id="151439"/>
    <lineage>
        <taxon>Eukaryota</taxon>
        <taxon>Viridiplantae</taxon>
        <taxon>Streptophyta</taxon>
        <taxon>Embryophyta</taxon>
        <taxon>Tracheophyta</taxon>
        <taxon>Spermatophyta</taxon>
        <taxon>Magnoliopsida</taxon>
        <taxon>eudicotyledons</taxon>
        <taxon>Gunneridae</taxon>
        <taxon>Pentapetalae</taxon>
        <taxon>rosids</taxon>
        <taxon>fabids</taxon>
        <taxon>Rosales</taxon>
        <taxon>Rosaceae</taxon>
        <taxon>Amygdaloideae</taxon>
        <taxon>Amygdaleae</taxon>
        <taxon>Prunus</taxon>
    </lineage>
</organism>
<dbReference type="SUPFAM" id="SSF47459">
    <property type="entry name" value="HLH, helix-loop-helix DNA-binding domain"/>
    <property type="match status" value="1"/>
</dbReference>
<dbReference type="PROSITE" id="PS50888">
    <property type="entry name" value="BHLH"/>
    <property type="match status" value="1"/>
</dbReference>
<dbReference type="Pfam" id="PF00010">
    <property type="entry name" value="HLH"/>
    <property type="match status" value="1"/>
</dbReference>
<feature type="domain" description="BHLH" evidence="7">
    <location>
        <begin position="81"/>
        <end position="130"/>
    </location>
</feature>
<dbReference type="Gene3D" id="4.10.280.10">
    <property type="entry name" value="Helix-loop-helix DNA-binding domain"/>
    <property type="match status" value="1"/>
</dbReference>
<evidence type="ECO:0000256" key="5">
    <source>
        <dbReference type="ARBA" id="ARBA00023242"/>
    </source>
</evidence>
<evidence type="ECO:0000256" key="3">
    <source>
        <dbReference type="ARBA" id="ARBA00023125"/>
    </source>
</evidence>
<keyword evidence="3" id="KW-0238">DNA-binding</keyword>
<name>A0A0U2RKE7_9ROSA</name>
<dbReference type="CDD" id="cd11455">
    <property type="entry name" value="bHLH_AtAIG1_like"/>
    <property type="match status" value="1"/>
</dbReference>
<dbReference type="InterPro" id="IPR011598">
    <property type="entry name" value="bHLH_dom"/>
</dbReference>
<protein>
    <submittedName>
        <fullName evidence="8">BHLH transcription factor</fullName>
    </submittedName>
</protein>
<evidence type="ECO:0000313" key="8">
    <source>
        <dbReference type="EMBL" id="ALN42129.1"/>
    </source>
</evidence>
<dbReference type="AlphaFoldDB" id="A0A0U2RKE7"/>
<keyword evidence="4" id="KW-0804">Transcription</keyword>
<sequence length="276" mass="30436">MESKVLEKCWLFLAMENCYCAGPQGATWAPYNSAALSNESSSFPLPWPPHASSSTQFQFCGFPNSWSATAEGADEEDRAASASKSHSQAEKRRRDRINAQLATLRKLIPKSDKMDKAALLGSVIDHVKDLKRKAMEVSKAFMVPTEMDEITIDSDPAQAAANSSSNNINMNKSRCSIVIRASVCCDDRPELFSELIQVLKGLKLTAVRADMASVGGRIKSVLVLCKDSEEDEALCISTLKQSLKLVLSKICASSMAPNCRIRSKRQRFFLPFQYPN</sequence>
<evidence type="ECO:0000256" key="2">
    <source>
        <dbReference type="ARBA" id="ARBA00023015"/>
    </source>
</evidence>